<dbReference type="EMBL" id="ML976046">
    <property type="protein sequence ID" value="KAF1941543.1"/>
    <property type="molecule type" value="Genomic_DNA"/>
</dbReference>
<proteinExistence type="predicted"/>
<sequence>MGKLLAETEETSKRFDRVNKHLRTLQDPKELMIGQAIALTRLESKLAETLRGWLYGAEGLVATADDHVNVVIEDIIDLEKSTKENAASKTVKSNIVAPRELAGAKAKIKQLEVSLAKKKSQISAFQATKVQ</sequence>
<evidence type="ECO:0000313" key="2">
    <source>
        <dbReference type="Proteomes" id="UP000800038"/>
    </source>
</evidence>
<evidence type="ECO:0000313" key="1">
    <source>
        <dbReference type="EMBL" id="KAF1941543.1"/>
    </source>
</evidence>
<gene>
    <name evidence="1" type="ORF">EJ02DRAFT_422964</name>
</gene>
<dbReference type="Proteomes" id="UP000800038">
    <property type="component" value="Unassembled WGS sequence"/>
</dbReference>
<reference evidence="1" key="1">
    <citation type="journal article" date="2020" name="Stud. Mycol.">
        <title>101 Dothideomycetes genomes: a test case for predicting lifestyles and emergence of pathogens.</title>
        <authorList>
            <person name="Haridas S."/>
            <person name="Albert R."/>
            <person name="Binder M."/>
            <person name="Bloem J."/>
            <person name="Labutti K."/>
            <person name="Salamov A."/>
            <person name="Andreopoulos B."/>
            <person name="Baker S."/>
            <person name="Barry K."/>
            <person name="Bills G."/>
            <person name="Bluhm B."/>
            <person name="Cannon C."/>
            <person name="Castanera R."/>
            <person name="Culley D."/>
            <person name="Daum C."/>
            <person name="Ezra D."/>
            <person name="Gonzalez J."/>
            <person name="Henrissat B."/>
            <person name="Kuo A."/>
            <person name="Liang C."/>
            <person name="Lipzen A."/>
            <person name="Lutzoni F."/>
            <person name="Magnuson J."/>
            <person name="Mondo S."/>
            <person name="Nolan M."/>
            <person name="Ohm R."/>
            <person name="Pangilinan J."/>
            <person name="Park H.-J."/>
            <person name="Ramirez L."/>
            <person name="Alfaro M."/>
            <person name="Sun H."/>
            <person name="Tritt A."/>
            <person name="Yoshinaga Y."/>
            <person name="Zwiers L.-H."/>
            <person name="Turgeon B."/>
            <person name="Goodwin S."/>
            <person name="Spatafora J."/>
            <person name="Crous P."/>
            <person name="Grigoriev I."/>
        </authorList>
    </citation>
    <scope>NUCLEOTIDE SEQUENCE</scope>
    <source>
        <strain evidence="1">CBS 161.51</strain>
    </source>
</reference>
<name>A0A6A5SN20_9PLEO</name>
<keyword evidence="2" id="KW-1185">Reference proteome</keyword>
<protein>
    <submittedName>
        <fullName evidence="1">Uncharacterized protein</fullName>
    </submittedName>
</protein>
<dbReference type="AlphaFoldDB" id="A0A6A5SN20"/>
<organism evidence="1 2">
    <name type="scientific">Clathrospora elynae</name>
    <dbReference type="NCBI Taxonomy" id="706981"/>
    <lineage>
        <taxon>Eukaryota</taxon>
        <taxon>Fungi</taxon>
        <taxon>Dikarya</taxon>
        <taxon>Ascomycota</taxon>
        <taxon>Pezizomycotina</taxon>
        <taxon>Dothideomycetes</taxon>
        <taxon>Pleosporomycetidae</taxon>
        <taxon>Pleosporales</taxon>
        <taxon>Diademaceae</taxon>
        <taxon>Clathrospora</taxon>
    </lineage>
</organism>
<accession>A0A6A5SN20</accession>